<keyword evidence="1" id="KW-0479">Metal-binding</keyword>
<evidence type="ECO:0000256" key="4">
    <source>
        <dbReference type="SAM" id="MobiDB-lite"/>
    </source>
</evidence>
<dbReference type="Gene3D" id="3.10.390.10">
    <property type="entry name" value="SAND domain-like"/>
    <property type="match status" value="1"/>
</dbReference>
<proteinExistence type="predicted"/>
<sequence length="175" mass="19744">MMDAMNVRNKSALQKAKGKKRSRTHPEEDVDFRSDVLPVTCGDAKGMLHKNKLSQRGTVKSIMKEDGKWFTPREFEVEGGHKNSSNWKQSVHCGGKTLKWLMEEGFLPQPPTTHGRKKQKNSDVCEICQDGGKLFCCDTCLKSFHEDCHIPRVETERGPCAPWSSDGEKTAQHSL</sequence>
<evidence type="ECO:0000313" key="7">
    <source>
        <dbReference type="RefSeq" id="XP_019490046.1"/>
    </source>
</evidence>
<dbReference type="InterPro" id="IPR010919">
    <property type="entry name" value="SAND-like_dom_sf"/>
</dbReference>
<dbReference type="AlphaFoldDB" id="A0A8B7QN52"/>
<dbReference type="SUPFAM" id="SSF57903">
    <property type="entry name" value="FYVE/PHD zinc finger"/>
    <property type="match status" value="1"/>
</dbReference>
<dbReference type="InterPro" id="IPR000770">
    <property type="entry name" value="SAND_dom"/>
</dbReference>
<dbReference type="PANTHER" id="PTHR46386:SF8">
    <property type="entry name" value="NUCLEAR BODY PROTEIN SP140"/>
    <property type="match status" value="1"/>
</dbReference>
<dbReference type="InterPro" id="IPR043563">
    <property type="entry name" value="Sp110/Sp140/Sp140L-like"/>
</dbReference>
<dbReference type="GeneID" id="109378047"/>
<dbReference type="InterPro" id="IPR013083">
    <property type="entry name" value="Znf_RING/FYVE/PHD"/>
</dbReference>
<evidence type="ECO:0000313" key="6">
    <source>
        <dbReference type="Proteomes" id="UP000694851"/>
    </source>
</evidence>
<dbReference type="Pfam" id="PF01342">
    <property type="entry name" value="SAND"/>
    <property type="match status" value="1"/>
</dbReference>
<dbReference type="InterPro" id="IPR019787">
    <property type="entry name" value="Znf_PHD-finger"/>
</dbReference>
<evidence type="ECO:0000259" key="5">
    <source>
        <dbReference type="PROSITE" id="PS50864"/>
    </source>
</evidence>
<keyword evidence="6" id="KW-1185">Reference proteome</keyword>
<dbReference type="SMART" id="SM00258">
    <property type="entry name" value="SAND"/>
    <property type="match status" value="1"/>
</dbReference>
<evidence type="ECO:0000256" key="3">
    <source>
        <dbReference type="ARBA" id="ARBA00022833"/>
    </source>
</evidence>
<feature type="domain" description="SAND" evidence="5">
    <location>
        <begin position="27"/>
        <end position="108"/>
    </location>
</feature>
<feature type="region of interest" description="Disordered" evidence="4">
    <location>
        <begin position="1"/>
        <end position="30"/>
    </location>
</feature>
<evidence type="ECO:0000256" key="2">
    <source>
        <dbReference type="ARBA" id="ARBA00022771"/>
    </source>
</evidence>
<gene>
    <name evidence="7" type="primary">LOC109378047</name>
</gene>
<keyword evidence="2" id="KW-0863">Zinc-finger</keyword>
<dbReference type="PANTHER" id="PTHR46386">
    <property type="entry name" value="NUCLEAR BODY PROTEIN SP140"/>
    <property type="match status" value="1"/>
</dbReference>
<dbReference type="Proteomes" id="UP000694851">
    <property type="component" value="Unplaced"/>
</dbReference>
<accession>A0A8B7QN52</accession>
<evidence type="ECO:0000256" key="1">
    <source>
        <dbReference type="ARBA" id="ARBA00022723"/>
    </source>
</evidence>
<dbReference type="Gene3D" id="3.30.40.10">
    <property type="entry name" value="Zinc/RING finger domain, C3HC4 (zinc finger)"/>
    <property type="match status" value="1"/>
</dbReference>
<dbReference type="OrthoDB" id="1870062at2759"/>
<dbReference type="SUPFAM" id="SSF63763">
    <property type="entry name" value="SAND domain-like"/>
    <property type="match status" value="1"/>
</dbReference>
<dbReference type="GO" id="GO:0000981">
    <property type="term" value="F:DNA-binding transcription factor activity, RNA polymerase II-specific"/>
    <property type="evidence" value="ECO:0007669"/>
    <property type="project" value="TreeGrafter"/>
</dbReference>
<dbReference type="InterPro" id="IPR011011">
    <property type="entry name" value="Znf_FYVE_PHD"/>
</dbReference>
<reference evidence="7" key="1">
    <citation type="submission" date="2025-08" db="UniProtKB">
        <authorList>
            <consortium name="RefSeq"/>
        </authorList>
    </citation>
    <scope>IDENTIFICATION</scope>
    <source>
        <tissue evidence="7">Muscle</tissue>
    </source>
</reference>
<keyword evidence="3" id="KW-0862">Zinc</keyword>
<dbReference type="RefSeq" id="XP_019490046.1">
    <property type="nucleotide sequence ID" value="XM_019634501.1"/>
</dbReference>
<protein>
    <submittedName>
        <fullName evidence="7">Nuclear body protein SP140-like isoform X2</fullName>
    </submittedName>
</protein>
<dbReference type="PROSITE" id="PS50864">
    <property type="entry name" value="SAND"/>
    <property type="match status" value="1"/>
</dbReference>
<dbReference type="GO" id="GO:0003677">
    <property type="term" value="F:DNA binding"/>
    <property type="evidence" value="ECO:0007669"/>
    <property type="project" value="InterPro"/>
</dbReference>
<dbReference type="GO" id="GO:0005634">
    <property type="term" value="C:nucleus"/>
    <property type="evidence" value="ECO:0007669"/>
    <property type="project" value="TreeGrafter"/>
</dbReference>
<dbReference type="GO" id="GO:0008270">
    <property type="term" value="F:zinc ion binding"/>
    <property type="evidence" value="ECO:0007669"/>
    <property type="project" value="UniProtKB-KW"/>
</dbReference>
<name>A0A8B7QN52_HIPAR</name>
<dbReference type="Pfam" id="PF00628">
    <property type="entry name" value="PHD"/>
    <property type="match status" value="1"/>
</dbReference>
<organism evidence="6 7">
    <name type="scientific">Hipposideros armiger</name>
    <name type="common">Great Himalayan leaf-nosed bat</name>
    <dbReference type="NCBI Taxonomy" id="186990"/>
    <lineage>
        <taxon>Eukaryota</taxon>
        <taxon>Metazoa</taxon>
        <taxon>Chordata</taxon>
        <taxon>Craniata</taxon>
        <taxon>Vertebrata</taxon>
        <taxon>Euteleostomi</taxon>
        <taxon>Mammalia</taxon>
        <taxon>Eutheria</taxon>
        <taxon>Laurasiatheria</taxon>
        <taxon>Chiroptera</taxon>
        <taxon>Yinpterochiroptera</taxon>
        <taxon>Rhinolophoidea</taxon>
        <taxon>Hipposideridae</taxon>
        <taxon>Hipposideros</taxon>
    </lineage>
</organism>